<evidence type="ECO:0000313" key="3">
    <source>
        <dbReference type="Proteomes" id="UP000298663"/>
    </source>
</evidence>
<dbReference type="InterPro" id="IPR032341">
    <property type="entry name" value="MITD1_C"/>
</dbReference>
<protein>
    <recommendedName>
        <fullName evidence="1">MITD1 C-terminal phospholipase D-like domain-containing protein</fullName>
    </recommendedName>
</protein>
<dbReference type="Proteomes" id="UP000298663">
    <property type="component" value="Unassembled WGS sequence"/>
</dbReference>
<dbReference type="STRING" id="34508.A0A4V6A223"/>
<name>A0A4V6A223_STECR</name>
<proteinExistence type="predicted"/>
<evidence type="ECO:0000313" key="2">
    <source>
        <dbReference type="EMBL" id="TKR77615.1"/>
    </source>
</evidence>
<comment type="caution">
    <text evidence="2">The sequence shown here is derived from an EMBL/GenBank/DDBJ whole genome shotgun (WGS) entry which is preliminary data.</text>
</comment>
<dbReference type="EMBL" id="AZBU02000005">
    <property type="protein sequence ID" value="TKR77615.1"/>
    <property type="molecule type" value="Genomic_DNA"/>
</dbReference>
<reference evidence="2 3" key="1">
    <citation type="journal article" date="2015" name="Genome Biol.">
        <title>Comparative genomics of Steinernema reveals deeply conserved gene regulatory networks.</title>
        <authorList>
            <person name="Dillman A.R."/>
            <person name="Macchietto M."/>
            <person name="Porter C.F."/>
            <person name="Rogers A."/>
            <person name="Williams B."/>
            <person name="Antoshechkin I."/>
            <person name="Lee M.M."/>
            <person name="Goodwin Z."/>
            <person name="Lu X."/>
            <person name="Lewis E.E."/>
            <person name="Goodrich-Blair H."/>
            <person name="Stock S.P."/>
            <person name="Adams B.J."/>
            <person name="Sternberg P.W."/>
            <person name="Mortazavi A."/>
        </authorList>
    </citation>
    <scope>NUCLEOTIDE SEQUENCE [LARGE SCALE GENOMIC DNA]</scope>
    <source>
        <strain evidence="2 3">ALL</strain>
    </source>
</reference>
<dbReference type="Gene3D" id="3.30.870.30">
    <property type="entry name" value="MITD, C-terminal phospholipase D-like domain"/>
    <property type="match status" value="1"/>
</dbReference>
<evidence type="ECO:0000259" key="1">
    <source>
        <dbReference type="Pfam" id="PF16565"/>
    </source>
</evidence>
<dbReference type="AlphaFoldDB" id="A0A4V6A223"/>
<dbReference type="InterPro" id="IPR038113">
    <property type="entry name" value="MITD1_C_sf"/>
</dbReference>
<dbReference type="Pfam" id="PF16565">
    <property type="entry name" value="MIT_C"/>
    <property type="match status" value="1"/>
</dbReference>
<sequence length="247" mass="27482">MAVDPADTLIASARVLLGDATARESQFIEATAASRTIPSDFVFKAAVKYFEGATLLQQAWQLIGNDAIKKKESVAKNAELYSKQSEGLKQKHSKTVMRSYRIPDNSTGYDFAGIFGDCIDAQLTSVVVEDPYIVENYQVLLFINLCELLVTSAQNLKHITLVTSEKAKFENFENLRTSLSERGITLIVTKNSTIHDREVLFDNGWIVKIGRGLNIYKPTKPFTLGAGNQAFRPCRETNVEVLKLVLK</sequence>
<dbReference type="OrthoDB" id="6591885at2759"/>
<keyword evidence="3" id="KW-1185">Reference proteome</keyword>
<organism evidence="2 3">
    <name type="scientific">Steinernema carpocapsae</name>
    <name type="common">Entomopathogenic nematode</name>
    <dbReference type="NCBI Taxonomy" id="34508"/>
    <lineage>
        <taxon>Eukaryota</taxon>
        <taxon>Metazoa</taxon>
        <taxon>Ecdysozoa</taxon>
        <taxon>Nematoda</taxon>
        <taxon>Chromadorea</taxon>
        <taxon>Rhabditida</taxon>
        <taxon>Tylenchina</taxon>
        <taxon>Panagrolaimomorpha</taxon>
        <taxon>Strongyloidoidea</taxon>
        <taxon>Steinernematidae</taxon>
        <taxon>Steinernema</taxon>
    </lineage>
</organism>
<accession>A0A4V6A223</accession>
<reference evidence="2 3" key="2">
    <citation type="journal article" date="2019" name="G3 (Bethesda)">
        <title>Hybrid Assembly of the Genome of the Entomopathogenic Nematode Steinernema carpocapsae Identifies the X-Chromosome.</title>
        <authorList>
            <person name="Serra L."/>
            <person name="Macchietto M."/>
            <person name="Macias-Munoz A."/>
            <person name="McGill C.J."/>
            <person name="Rodriguez I.M."/>
            <person name="Rodriguez B."/>
            <person name="Murad R."/>
            <person name="Mortazavi A."/>
        </authorList>
    </citation>
    <scope>NUCLEOTIDE SEQUENCE [LARGE SCALE GENOMIC DNA]</scope>
    <source>
        <strain evidence="2 3">ALL</strain>
    </source>
</reference>
<gene>
    <name evidence="2" type="ORF">L596_018550</name>
</gene>
<feature type="domain" description="MITD1 C-terminal phospholipase D-like" evidence="1">
    <location>
        <begin position="108"/>
        <end position="243"/>
    </location>
</feature>